<feature type="domain" description="Ribbon-helix-helix protein CopG" evidence="10">
    <location>
        <begin position="3"/>
        <end position="43"/>
    </location>
</feature>
<evidence type="ECO:0000259" key="11">
    <source>
        <dbReference type="Pfam" id="PF08753"/>
    </source>
</evidence>
<dbReference type="Gene3D" id="3.30.70.1150">
    <property type="entry name" value="ACT-like. Chain A, domain 2"/>
    <property type="match status" value="1"/>
</dbReference>
<dbReference type="InterPro" id="IPR010985">
    <property type="entry name" value="Ribbon_hlx_hlx"/>
</dbReference>
<evidence type="ECO:0000259" key="10">
    <source>
        <dbReference type="Pfam" id="PF01402"/>
    </source>
</evidence>
<keyword evidence="2 8" id="KW-0533">Nickel</keyword>
<dbReference type="GO" id="GO:0003700">
    <property type="term" value="F:DNA-binding transcription factor activity"/>
    <property type="evidence" value="ECO:0007669"/>
    <property type="project" value="UniProtKB-UniRule"/>
</dbReference>
<evidence type="ECO:0000256" key="8">
    <source>
        <dbReference type="HAMAP-Rule" id="MF_00476"/>
    </source>
</evidence>
<comment type="function">
    <text evidence="7">Transcriptional repressor of the nikABCDE operon. Is active in the presence of excessive concentrations of intracellular nickel.</text>
</comment>
<keyword evidence="6 8" id="KW-0804">Transcription</keyword>
<dbReference type="GO" id="GO:0003677">
    <property type="term" value="F:DNA binding"/>
    <property type="evidence" value="ECO:0007669"/>
    <property type="project" value="UniProtKB-KW"/>
</dbReference>
<dbReference type="Pfam" id="PF01402">
    <property type="entry name" value="RHH_1"/>
    <property type="match status" value="1"/>
</dbReference>
<dbReference type="NCBIfam" id="TIGR02793">
    <property type="entry name" value="nikR"/>
    <property type="match status" value="1"/>
</dbReference>
<dbReference type="GO" id="GO:0016151">
    <property type="term" value="F:nickel cation binding"/>
    <property type="evidence" value="ECO:0007669"/>
    <property type="project" value="UniProtKB-UniRule"/>
</dbReference>
<evidence type="ECO:0000256" key="9">
    <source>
        <dbReference type="SAM" id="MobiDB-lite"/>
    </source>
</evidence>
<dbReference type="RefSeq" id="WP_110780398.1">
    <property type="nucleotide sequence ID" value="NZ_QJTI01000006.1"/>
</dbReference>
<dbReference type="CDD" id="cd22231">
    <property type="entry name" value="RHH_NikR_HicB-like"/>
    <property type="match status" value="1"/>
</dbReference>
<evidence type="ECO:0000313" key="12">
    <source>
        <dbReference type="EMBL" id="PYF03600.1"/>
    </source>
</evidence>
<dbReference type="Proteomes" id="UP000248148">
    <property type="component" value="Unassembled WGS sequence"/>
</dbReference>
<dbReference type="Pfam" id="PF08753">
    <property type="entry name" value="NikR_C"/>
    <property type="match status" value="1"/>
</dbReference>
<evidence type="ECO:0000256" key="5">
    <source>
        <dbReference type="ARBA" id="ARBA00023125"/>
    </source>
</evidence>
<dbReference type="Gene3D" id="1.10.1220.10">
    <property type="entry name" value="Met repressor-like"/>
    <property type="match status" value="1"/>
</dbReference>
<name>A0A318TIG7_9BRAD</name>
<dbReference type="NCBIfam" id="NF003381">
    <property type="entry name" value="PRK04460.1"/>
    <property type="match status" value="1"/>
</dbReference>
<dbReference type="PANTHER" id="PTHR34719:SF2">
    <property type="entry name" value="NICKEL-RESPONSIVE REGULATOR"/>
    <property type="match status" value="1"/>
</dbReference>
<comment type="caution">
    <text evidence="12">The sequence shown here is derived from an EMBL/GenBank/DDBJ whole genome shotgun (WGS) entry which is preliminary data.</text>
</comment>
<feature type="binding site" evidence="8">
    <location>
        <position position="95"/>
    </location>
    <ligand>
        <name>Ni(2+)</name>
        <dbReference type="ChEBI" id="CHEBI:49786"/>
    </ligand>
</feature>
<comment type="function">
    <text evidence="8">Transcriptional regulator.</text>
</comment>
<evidence type="ECO:0000256" key="2">
    <source>
        <dbReference type="ARBA" id="ARBA00022596"/>
    </source>
</evidence>
<dbReference type="InterPro" id="IPR002145">
    <property type="entry name" value="CopG"/>
</dbReference>
<keyword evidence="3 8" id="KW-0479">Metal-binding</keyword>
<protein>
    <recommendedName>
        <fullName evidence="8">Putative nickel-responsive regulator</fullName>
    </recommendedName>
</protein>
<feature type="domain" description="Transcription factor NikR nickel binding C-terminal" evidence="11">
    <location>
        <begin position="59"/>
        <end position="135"/>
    </location>
</feature>
<dbReference type="InterPro" id="IPR050192">
    <property type="entry name" value="CopG/NikR_regulator"/>
</dbReference>
<dbReference type="HAMAP" id="MF_00476">
    <property type="entry name" value="NikR"/>
    <property type="match status" value="1"/>
</dbReference>
<dbReference type="GO" id="GO:0010045">
    <property type="term" value="P:response to nickel cation"/>
    <property type="evidence" value="ECO:0007669"/>
    <property type="project" value="InterPro"/>
</dbReference>
<comment type="cofactor">
    <cofactor evidence="8">
        <name>Ni(2+)</name>
        <dbReference type="ChEBI" id="CHEBI:49786"/>
    </cofactor>
    <text evidence="8">Binds 1 nickel ion per subunit.</text>
</comment>
<accession>A0A318TIG7</accession>
<dbReference type="InterPro" id="IPR014160">
    <property type="entry name" value="Nickel_NikR_proteobac"/>
</dbReference>
<evidence type="ECO:0000313" key="13">
    <source>
        <dbReference type="Proteomes" id="UP000248148"/>
    </source>
</evidence>
<evidence type="ECO:0000256" key="6">
    <source>
        <dbReference type="ARBA" id="ARBA00023163"/>
    </source>
</evidence>
<reference evidence="12 13" key="1">
    <citation type="submission" date="2018-06" db="EMBL/GenBank/DDBJ databases">
        <title>Genomic Encyclopedia of Archaeal and Bacterial Type Strains, Phase II (KMG-II): from individual species to whole genera.</title>
        <authorList>
            <person name="Goeker M."/>
        </authorList>
    </citation>
    <scope>NUCLEOTIDE SEQUENCE [LARGE SCALE GENOMIC DNA]</scope>
    <source>
        <strain evidence="12 13">JCM 11668</strain>
    </source>
</reference>
<organism evidence="12 13">
    <name type="scientific">Rhodopseudomonas faecalis</name>
    <dbReference type="NCBI Taxonomy" id="99655"/>
    <lineage>
        <taxon>Bacteria</taxon>
        <taxon>Pseudomonadati</taxon>
        <taxon>Pseudomonadota</taxon>
        <taxon>Alphaproteobacteria</taxon>
        <taxon>Hyphomicrobiales</taxon>
        <taxon>Nitrobacteraceae</taxon>
        <taxon>Rhodopseudomonas</taxon>
    </lineage>
</organism>
<dbReference type="OrthoDB" id="9806294at2"/>
<dbReference type="SUPFAM" id="SSF47598">
    <property type="entry name" value="Ribbon-helix-helix"/>
    <property type="match status" value="1"/>
</dbReference>
<dbReference type="InterPro" id="IPR022988">
    <property type="entry name" value="Ni_resp_reg_NikR"/>
</dbReference>
<dbReference type="EMBL" id="QJTI01000006">
    <property type="protein sequence ID" value="PYF03600.1"/>
    <property type="molecule type" value="Genomic_DNA"/>
</dbReference>
<evidence type="ECO:0000256" key="3">
    <source>
        <dbReference type="ARBA" id="ARBA00022723"/>
    </source>
</evidence>
<dbReference type="PANTHER" id="PTHR34719">
    <property type="entry name" value="NICKEL-RESPONSIVE REGULATOR"/>
    <property type="match status" value="1"/>
</dbReference>
<proteinExistence type="inferred from homology"/>
<feature type="binding site" evidence="8">
    <location>
        <position position="93"/>
    </location>
    <ligand>
        <name>Ni(2+)</name>
        <dbReference type="ChEBI" id="CHEBI:49786"/>
    </ligand>
</feature>
<keyword evidence="4 8" id="KW-0805">Transcription regulation</keyword>
<sequence>MQRITMTLDGELMDELDRFIAARGYQNRSEAMRDLVRAGLQREREDASAAPAAEAPTCMAALVYVYDHHIRELSKRLAHTHHDHHDLSVATLHVHLDHDSCMEVAVLRGDTAAVRHLSEHVIAERGVRHGRLVTIPVDLRSEQHAHGEHSHHHQHAYVKEAG</sequence>
<evidence type="ECO:0000256" key="1">
    <source>
        <dbReference type="ARBA" id="ARBA00008478"/>
    </source>
</evidence>
<dbReference type="InterPro" id="IPR014864">
    <property type="entry name" value="TF_NikR_Ni-bd_C"/>
</dbReference>
<keyword evidence="13" id="KW-1185">Reference proteome</keyword>
<gene>
    <name evidence="12" type="ORF">BJ122_10691</name>
</gene>
<dbReference type="InterPro" id="IPR045865">
    <property type="entry name" value="ACT-like_dom_sf"/>
</dbReference>
<feature type="binding site" evidence="8">
    <location>
        <position position="82"/>
    </location>
    <ligand>
        <name>Ni(2+)</name>
        <dbReference type="ChEBI" id="CHEBI:49786"/>
    </ligand>
</feature>
<comment type="similarity">
    <text evidence="1 8">Belongs to the transcriptional regulatory CopG/NikR family.</text>
</comment>
<evidence type="ECO:0000256" key="4">
    <source>
        <dbReference type="ARBA" id="ARBA00023015"/>
    </source>
</evidence>
<dbReference type="InterPro" id="IPR013321">
    <property type="entry name" value="Arc_rbn_hlx_hlx"/>
</dbReference>
<feature type="binding site" evidence="8">
    <location>
        <position position="101"/>
    </location>
    <ligand>
        <name>Ni(2+)</name>
        <dbReference type="ChEBI" id="CHEBI:49786"/>
    </ligand>
</feature>
<keyword evidence="5 8" id="KW-0238">DNA-binding</keyword>
<feature type="region of interest" description="Disordered" evidence="9">
    <location>
        <begin position="143"/>
        <end position="162"/>
    </location>
</feature>
<dbReference type="SUPFAM" id="SSF55021">
    <property type="entry name" value="ACT-like"/>
    <property type="match status" value="1"/>
</dbReference>
<dbReference type="InterPro" id="IPR027271">
    <property type="entry name" value="Acetolactate_synth/TF_NikR_C"/>
</dbReference>
<evidence type="ECO:0000256" key="7">
    <source>
        <dbReference type="ARBA" id="ARBA00024723"/>
    </source>
</evidence>
<dbReference type="AlphaFoldDB" id="A0A318TIG7"/>
<dbReference type="NCBIfam" id="NF002815">
    <property type="entry name" value="PRK02967.1"/>
    <property type="match status" value="1"/>
</dbReference>